<keyword evidence="8" id="KW-1185">Reference proteome</keyword>
<comment type="caution">
    <text evidence="7">The sequence shown here is derived from an EMBL/GenBank/DDBJ whole genome shotgun (WGS) entry which is preliminary data.</text>
</comment>
<dbReference type="InterPro" id="IPR029063">
    <property type="entry name" value="SAM-dependent_MTases_sf"/>
</dbReference>
<dbReference type="InterPro" id="IPR012967">
    <property type="entry name" value="COMT_dimerisation"/>
</dbReference>
<keyword evidence="1" id="KW-0489">Methyltransferase</keyword>
<name>A0ABQ4C0U5_9ACTN</name>
<dbReference type="RefSeq" id="WP_203702188.1">
    <property type="nucleotide sequence ID" value="NZ_BAAALU010000006.1"/>
</dbReference>
<evidence type="ECO:0000256" key="3">
    <source>
        <dbReference type="ARBA" id="ARBA00022691"/>
    </source>
</evidence>
<dbReference type="PROSITE" id="PS51683">
    <property type="entry name" value="SAM_OMT_II"/>
    <property type="match status" value="1"/>
</dbReference>
<dbReference type="InterPro" id="IPR036388">
    <property type="entry name" value="WH-like_DNA-bd_sf"/>
</dbReference>
<protein>
    <submittedName>
        <fullName evidence="7">O-methyltransferase</fullName>
    </submittedName>
</protein>
<feature type="region of interest" description="Disordered" evidence="4">
    <location>
        <begin position="1"/>
        <end position="25"/>
    </location>
</feature>
<dbReference type="Pfam" id="PF00891">
    <property type="entry name" value="Methyltransf_2"/>
    <property type="match status" value="1"/>
</dbReference>
<dbReference type="CDD" id="cd02440">
    <property type="entry name" value="AdoMet_MTases"/>
    <property type="match status" value="1"/>
</dbReference>
<dbReference type="PANTHER" id="PTHR43712">
    <property type="entry name" value="PUTATIVE (AFU_ORTHOLOGUE AFUA_4G14580)-RELATED"/>
    <property type="match status" value="1"/>
</dbReference>
<dbReference type="EMBL" id="BONC01000014">
    <property type="protein sequence ID" value="GIF56406.1"/>
    <property type="molecule type" value="Genomic_DNA"/>
</dbReference>
<dbReference type="PANTHER" id="PTHR43712:SF2">
    <property type="entry name" value="O-METHYLTRANSFERASE CICE"/>
    <property type="match status" value="1"/>
</dbReference>
<dbReference type="SUPFAM" id="SSF53335">
    <property type="entry name" value="S-adenosyl-L-methionine-dependent methyltransferases"/>
    <property type="match status" value="1"/>
</dbReference>
<dbReference type="InterPro" id="IPR036390">
    <property type="entry name" value="WH_DNA-bd_sf"/>
</dbReference>
<evidence type="ECO:0000259" key="5">
    <source>
        <dbReference type="Pfam" id="PF00891"/>
    </source>
</evidence>
<dbReference type="Gene3D" id="3.40.50.150">
    <property type="entry name" value="Vaccinia Virus protein VP39"/>
    <property type="match status" value="1"/>
</dbReference>
<evidence type="ECO:0000313" key="8">
    <source>
        <dbReference type="Proteomes" id="UP000624325"/>
    </source>
</evidence>
<evidence type="ECO:0000313" key="7">
    <source>
        <dbReference type="EMBL" id="GIF56406.1"/>
    </source>
</evidence>
<dbReference type="Pfam" id="PF08100">
    <property type="entry name" value="Dimerisation"/>
    <property type="match status" value="1"/>
</dbReference>
<dbReference type="Gene3D" id="1.10.10.10">
    <property type="entry name" value="Winged helix-like DNA-binding domain superfamily/Winged helix DNA-binding domain"/>
    <property type="match status" value="1"/>
</dbReference>
<dbReference type="Proteomes" id="UP000624325">
    <property type="component" value="Unassembled WGS sequence"/>
</dbReference>
<accession>A0ABQ4C0U5</accession>
<keyword evidence="3" id="KW-0949">S-adenosyl-L-methionine</keyword>
<feature type="compositionally biased region" description="Basic and acidic residues" evidence="4">
    <location>
        <begin position="1"/>
        <end position="12"/>
    </location>
</feature>
<evidence type="ECO:0000256" key="1">
    <source>
        <dbReference type="ARBA" id="ARBA00022603"/>
    </source>
</evidence>
<feature type="domain" description="O-methyltransferase C-terminal" evidence="5">
    <location>
        <begin position="129"/>
        <end position="335"/>
    </location>
</feature>
<organism evidence="7 8">
    <name type="scientific">Asanoa iriomotensis</name>
    <dbReference type="NCBI Taxonomy" id="234613"/>
    <lineage>
        <taxon>Bacteria</taxon>
        <taxon>Bacillati</taxon>
        <taxon>Actinomycetota</taxon>
        <taxon>Actinomycetes</taxon>
        <taxon>Micromonosporales</taxon>
        <taxon>Micromonosporaceae</taxon>
        <taxon>Asanoa</taxon>
    </lineage>
</organism>
<feature type="domain" description="O-methyltransferase dimerisation" evidence="6">
    <location>
        <begin position="34"/>
        <end position="106"/>
    </location>
</feature>
<evidence type="ECO:0000256" key="2">
    <source>
        <dbReference type="ARBA" id="ARBA00022679"/>
    </source>
</evidence>
<sequence length="356" mass="38667">MAVRAADTEARTSGDPAGNGAAPGDHPGRFLQLGTAFCGAKILLGALELGLFPLLRKAALTEPEIREQLGLHPRGTRDWLNALVGFGVLEYDGQRYHNAAGTSRYLIKGQPGYVGGFLERADRMLYPAWGRFTDALRTGEPQSTDEEGEPYDTMITDADQLREFLGMMDAMNGQLGPQLAETFDWSAYGSVVDVGGARGNLIAPVAKAFPHLDAGVFDLPHVEPFFHEHMATLGLDGRVHFTAGSFFTDPLPRADVIVIGHVLHDWSPEQREALVAKAYEAVNEGGVLLVYDPMLDEEQPNLINLVISLDMLLTTRGGAEYAPGEARSWFEKAGFTVVDQRPLGFSDTLIVGRKDG</sequence>
<dbReference type="SUPFAM" id="SSF46785">
    <property type="entry name" value="Winged helix' DNA-binding domain"/>
    <property type="match status" value="1"/>
</dbReference>
<proteinExistence type="predicted"/>
<gene>
    <name evidence="7" type="ORF">Air01nite_25010</name>
</gene>
<evidence type="ECO:0000256" key="4">
    <source>
        <dbReference type="SAM" id="MobiDB-lite"/>
    </source>
</evidence>
<keyword evidence="2" id="KW-0808">Transferase</keyword>
<feature type="compositionally biased region" description="Low complexity" evidence="4">
    <location>
        <begin position="14"/>
        <end position="25"/>
    </location>
</feature>
<dbReference type="InterPro" id="IPR001077">
    <property type="entry name" value="COMT_C"/>
</dbReference>
<dbReference type="InterPro" id="IPR016461">
    <property type="entry name" value="COMT-like"/>
</dbReference>
<reference evidence="7 8" key="1">
    <citation type="submission" date="2021-01" db="EMBL/GenBank/DDBJ databases">
        <title>Whole genome shotgun sequence of Asanoa iriomotensis NBRC 100142.</title>
        <authorList>
            <person name="Komaki H."/>
            <person name="Tamura T."/>
        </authorList>
    </citation>
    <scope>NUCLEOTIDE SEQUENCE [LARGE SCALE GENOMIC DNA]</scope>
    <source>
        <strain evidence="7 8">NBRC 100142</strain>
    </source>
</reference>
<evidence type="ECO:0000259" key="6">
    <source>
        <dbReference type="Pfam" id="PF08100"/>
    </source>
</evidence>
<dbReference type="PIRSF" id="PIRSF005739">
    <property type="entry name" value="O-mtase"/>
    <property type="match status" value="1"/>
</dbReference>